<dbReference type="Proteomes" id="UP000740830">
    <property type="component" value="Unassembled WGS sequence"/>
</dbReference>
<organism evidence="8 9">
    <name type="scientific">Clostridium algidicarnis</name>
    <dbReference type="NCBI Taxonomy" id="37659"/>
    <lineage>
        <taxon>Bacteria</taxon>
        <taxon>Bacillati</taxon>
        <taxon>Bacillota</taxon>
        <taxon>Clostridia</taxon>
        <taxon>Eubacteriales</taxon>
        <taxon>Clostridiaceae</taxon>
        <taxon>Clostridium</taxon>
    </lineage>
</organism>
<evidence type="ECO:0000259" key="7">
    <source>
        <dbReference type="PROSITE" id="PS50862"/>
    </source>
</evidence>
<comment type="catalytic activity">
    <reaction evidence="5">
        <text>L-aspartate + NH4(+) + ATP = L-asparagine + AMP + diphosphate + H(+)</text>
        <dbReference type="Rhea" id="RHEA:11372"/>
        <dbReference type="ChEBI" id="CHEBI:15378"/>
        <dbReference type="ChEBI" id="CHEBI:28938"/>
        <dbReference type="ChEBI" id="CHEBI:29991"/>
        <dbReference type="ChEBI" id="CHEBI:30616"/>
        <dbReference type="ChEBI" id="CHEBI:33019"/>
        <dbReference type="ChEBI" id="CHEBI:58048"/>
        <dbReference type="ChEBI" id="CHEBI:456215"/>
        <dbReference type="EC" id="6.3.1.1"/>
    </reaction>
</comment>
<dbReference type="RefSeq" id="WP_216131034.1">
    <property type="nucleotide sequence ID" value="NZ_JAHLDG010000002.1"/>
</dbReference>
<dbReference type="HAMAP" id="MF_00555">
    <property type="entry name" value="AsnA"/>
    <property type="match status" value="1"/>
</dbReference>
<dbReference type="EMBL" id="JAHLDG010000002">
    <property type="protein sequence ID" value="MBU3218838.1"/>
    <property type="molecule type" value="Genomic_DNA"/>
</dbReference>
<dbReference type="PANTHER" id="PTHR30073">
    <property type="entry name" value="ASPARTATE--AMMONIA LIGASE"/>
    <property type="match status" value="1"/>
</dbReference>
<gene>
    <name evidence="5 8" type="primary">asnA</name>
    <name evidence="8" type="ORF">KPL27_01765</name>
</gene>
<keyword evidence="3 5" id="KW-0547">Nucleotide-binding</keyword>
<accession>A0ABS6C032</accession>
<evidence type="ECO:0000256" key="2">
    <source>
        <dbReference type="ARBA" id="ARBA00022598"/>
    </source>
</evidence>
<evidence type="ECO:0000256" key="1">
    <source>
        <dbReference type="ARBA" id="ARBA00022490"/>
    </source>
</evidence>
<dbReference type="InterPro" id="IPR006195">
    <property type="entry name" value="aa-tRNA-synth_II"/>
</dbReference>
<dbReference type="EC" id="6.3.1.1" evidence="5 6"/>
<keyword evidence="4 5" id="KW-0067">ATP-binding</keyword>
<feature type="domain" description="Aminoacyl-transfer RNA synthetases class-II family profile" evidence="7">
    <location>
        <begin position="25"/>
        <end position="335"/>
    </location>
</feature>
<comment type="pathway">
    <text evidence="5">Amino-acid biosynthesis; L-asparagine biosynthesis; L-asparagine from L-aspartate (ammonia route): step 1/1.</text>
</comment>
<comment type="similarity">
    <text evidence="5">Belongs to the class-II aminoacyl-tRNA synthetase family. AsnA subfamily.</text>
</comment>
<evidence type="ECO:0000313" key="8">
    <source>
        <dbReference type="EMBL" id="MBU3218838.1"/>
    </source>
</evidence>
<evidence type="ECO:0000256" key="4">
    <source>
        <dbReference type="ARBA" id="ARBA00022840"/>
    </source>
</evidence>
<dbReference type="GO" id="GO:0004071">
    <property type="term" value="F:aspartate-ammonia ligase activity"/>
    <property type="evidence" value="ECO:0007669"/>
    <property type="project" value="UniProtKB-EC"/>
</dbReference>
<keyword evidence="1 5" id="KW-0963">Cytoplasm</keyword>
<dbReference type="InterPro" id="IPR004618">
    <property type="entry name" value="AsnA"/>
</dbReference>
<dbReference type="PIRSF" id="PIRSF001555">
    <property type="entry name" value="Asp_ammon_ligase"/>
    <property type="match status" value="1"/>
</dbReference>
<keyword evidence="2 5" id="KW-0436">Ligase</keyword>
<dbReference type="PROSITE" id="PS50862">
    <property type="entry name" value="AA_TRNA_LIGASE_II"/>
    <property type="match status" value="1"/>
</dbReference>
<dbReference type="Pfam" id="PF03590">
    <property type="entry name" value="AsnA"/>
    <property type="match status" value="1"/>
</dbReference>
<evidence type="ECO:0000256" key="5">
    <source>
        <dbReference type="HAMAP-Rule" id="MF_00555"/>
    </source>
</evidence>
<evidence type="ECO:0000313" key="9">
    <source>
        <dbReference type="Proteomes" id="UP000740830"/>
    </source>
</evidence>
<comment type="subcellular location">
    <subcellularLocation>
        <location evidence="5">Cytoplasm</location>
    </subcellularLocation>
</comment>
<dbReference type="PANTHER" id="PTHR30073:SF5">
    <property type="entry name" value="ASPARTATE--AMMONIA LIGASE"/>
    <property type="match status" value="1"/>
</dbReference>
<reference evidence="8 9" key="1">
    <citation type="submission" date="2021-06" db="EMBL/GenBank/DDBJ databases">
        <title>Clostridia strains as spoilage organisms.</title>
        <authorList>
            <person name="Wambui J."/>
            <person name="Stephan R."/>
            <person name="Stevens M.J.A."/>
        </authorList>
    </citation>
    <scope>NUCLEOTIDE SEQUENCE [LARGE SCALE GENOMIC DNA]</scope>
    <source>
        <strain evidence="8 9">CM013</strain>
    </source>
</reference>
<sequence>METIIPKAYETKLDIKETEIAIKKVKDYFEDNLTGALNLTRVSAPLFVTSDTGLNDDLNGVERPVSFGIKALEEKEAQIVHSLAKWKRMALHRYGFKEGEGLYTDMNAIRRDEDLDNIHSIYVDQWDWEKIILKEKRNMETLKGIVKSIYKVFKETEEYICSEYASLNKILPEEIFFITTQELENMYPKLTSKEREHAICKEKKAVFLMQIGGALKSGERHDGRAPDYDDWNLNGDILFWYPVLNIALELSSMGIRVDEKTLEKQLSIASCDHKKTLEFHKMLLEGKLPYTIGGGIGQSRICMYFLRKAHIGEVQASLWGEEMHKLCERSNIKLL</sequence>
<dbReference type="NCBIfam" id="TIGR00669">
    <property type="entry name" value="asnA"/>
    <property type="match status" value="1"/>
</dbReference>
<evidence type="ECO:0000256" key="6">
    <source>
        <dbReference type="NCBIfam" id="TIGR00669"/>
    </source>
</evidence>
<keyword evidence="5" id="KW-0061">Asparagine biosynthesis</keyword>
<keyword evidence="5" id="KW-0028">Amino-acid biosynthesis</keyword>
<protein>
    <recommendedName>
        <fullName evidence="5 6">Aspartate--ammonia ligase</fullName>
        <ecNumber evidence="5 6">6.3.1.1</ecNumber>
    </recommendedName>
    <alternativeName>
        <fullName evidence="5">Asparagine synthetase A</fullName>
    </alternativeName>
</protein>
<proteinExistence type="inferred from homology"/>
<comment type="caution">
    <text evidence="8">The sequence shown here is derived from an EMBL/GenBank/DDBJ whole genome shotgun (WGS) entry which is preliminary data.</text>
</comment>
<keyword evidence="9" id="KW-1185">Reference proteome</keyword>
<evidence type="ECO:0000256" key="3">
    <source>
        <dbReference type="ARBA" id="ARBA00022741"/>
    </source>
</evidence>
<name>A0ABS6C032_9CLOT</name>